<organism evidence="2 3">
    <name type="scientific">Pichia sorbitophila (strain ATCC MYA-4447 / BCRC 22081 / CBS 7064 / NBRC 10061 / NRRL Y-12695)</name>
    <name type="common">Hybrid yeast</name>
    <dbReference type="NCBI Taxonomy" id="559304"/>
    <lineage>
        <taxon>Eukaryota</taxon>
        <taxon>Fungi</taxon>
        <taxon>Dikarya</taxon>
        <taxon>Ascomycota</taxon>
        <taxon>Saccharomycotina</taxon>
        <taxon>Pichiomycetes</taxon>
        <taxon>Debaryomycetaceae</taxon>
        <taxon>Millerozyma</taxon>
    </lineage>
</organism>
<evidence type="ECO:0000313" key="2">
    <source>
        <dbReference type="EMBL" id="CCE82916.1"/>
    </source>
</evidence>
<dbReference type="eggNOG" id="ENOG502QRYW">
    <property type="taxonomic scope" value="Eukaryota"/>
</dbReference>
<feature type="region of interest" description="Disordered" evidence="1">
    <location>
        <begin position="175"/>
        <end position="266"/>
    </location>
</feature>
<dbReference type="InParanoid" id="G8YD85"/>
<dbReference type="OrthoDB" id="4026830at2759"/>
<keyword evidence="3" id="KW-1185">Reference proteome</keyword>
<feature type="compositionally biased region" description="Polar residues" evidence="1">
    <location>
        <begin position="240"/>
        <end position="259"/>
    </location>
</feature>
<accession>G8YD85</accession>
<feature type="region of interest" description="Disordered" evidence="1">
    <location>
        <begin position="41"/>
        <end position="67"/>
    </location>
</feature>
<dbReference type="AlphaFoldDB" id="G8YD85"/>
<gene>
    <name evidence="2" type="primary">Piso0_002679</name>
    <name evidence="2" type="ORF">GNLVRS01_PISO0J17235g</name>
</gene>
<evidence type="ECO:0000313" key="3">
    <source>
        <dbReference type="Proteomes" id="UP000005222"/>
    </source>
</evidence>
<feature type="compositionally biased region" description="Low complexity" evidence="1">
    <location>
        <begin position="215"/>
        <end position="239"/>
    </location>
</feature>
<protein>
    <submittedName>
        <fullName evidence="2">Piso0_002679 protein</fullName>
    </submittedName>
</protein>
<evidence type="ECO:0000256" key="1">
    <source>
        <dbReference type="SAM" id="MobiDB-lite"/>
    </source>
</evidence>
<proteinExistence type="predicted"/>
<name>G8YD85_PICSO</name>
<dbReference type="STRING" id="559304.G8YD85"/>
<feature type="compositionally biased region" description="Polar residues" evidence="1">
    <location>
        <begin position="175"/>
        <end position="195"/>
    </location>
</feature>
<dbReference type="HOGENOM" id="CLU_776518_0_0_1"/>
<dbReference type="EMBL" id="FO082050">
    <property type="protein sequence ID" value="CCE82916.1"/>
    <property type="molecule type" value="Genomic_DNA"/>
</dbReference>
<sequence length="335" mass="36150">MSPQYDTTSKNEVRYQKRDIESVPFNNQIEVIEKALLNSQKETPNTSQYIPGSRSFGSNKNNFSQNQGQSNKYALAAAAAAAAATVQQQHHQSLLMQQYQQKQNGTFNQYRDAYHNMYSPQSMVNAKALEESTPSSPLGPEARPNLAFDLKNPLLPGNDSSHSLVSPTVASFNQPGTEFISQQPFSGQTMQQSVSYGHKSQAGYHIDSERNSLANSNSPSSITPHNSTSSNNNANSPTNIGSTPSSVQSTIQLGNSTSASSNNLMNSPLLSNMGPLSSTWNNSSSNFNLKSNSSIWGPNSLAQKTPINIDGSANLVDPSSNSGINLPINNNSNVW</sequence>
<reference evidence="2 3" key="1">
    <citation type="journal article" date="2012" name="G3 (Bethesda)">
        <title>Pichia sorbitophila, an interspecies yeast hybrid reveals early steps of genome resolution following polyploidization.</title>
        <authorList>
            <person name="Leh Louis V."/>
            <person name="Despons L."/>
            <person name="Friedrich A."/>
            <person name="Martin T."/>
            <person name="Durrens P."/>
            <person name="Casaregola S."/>
            <person name="Neuveglise C."/>
            <person name="Fairhead C."/>
            <person name="Marck C."/>
            <person name="Cruz J.A."/>
            <person name="Straub M.L."/>
            <person name="Kugler V."/>
            <person name="Sacerdot C."/>
            <person name="Uzunov Z."/>
            <person name="Thierry A."/>
            <person name="Weiss S."/>
            <person name="Bleykasten C."/>
            <person name="De Montigny J."/>
            <person name="Jacques N."/>
            <person name="Jung P."/>
            <person name="Lemaire M."/>
            <person name="Mallet S."/>
            <person name="Morel G."/>
            <person name="Richard G.F."/>
            <person name="Sarkar A."/>
            <person name="Savel G."/>
            <person name="Schacherer J."/>
            <person name="Seret M.L."/>
            <person name="Talla E."/>
            <person name="Samson G."/>
            <person name="Jubin C."/>
            <person name="Poulain J."/>
            <person name="Vacherie B."/>
            <person name="Barbe V."/>
            <person name="Pelletier E."/>
            <person name="Sherman D.J."/>
            <person name="Westhof E."/>
            <person name="Weissenbach J."/>
            <person name="Baret P.V."/>
            <person name="Wincker P."/>
            <person name="Gaillardin C."/>
            <person name="Dujon B."/>
            <person name="Souciet J.L."/>
        </authorList>
    </citation>
    <scope>NUCLEOTIDE SEQUENCE [LARGE SCALE GENOMIC DNA]</scope>
    <source>
        <strain evidence="3">ATCC MYA-4447 / BCRC 22081 / CBS 7064 / NBRC 10061 / NRRL Y-12695</strain>
    </source>
</reference>
<dbReference type="Proteomes" id="UP000005222">
    <property type="component" value="Chromosome J"/>
</dbReference>